<accession>J0D860</accession>
<keyword evidence="2" id="KW-1185">Reference proteome</keyword>
<sequence length="227" mass="25126">MSSEVSYALQSNAPILESLRIDNRMGPEINGLAMLEGPQLKNIELLGVDLACLTRCAGSAALRSLVLVTAAKGWGFSPEHWSMFYSFPSLETLAVKITEYKLPTLPGGYTPLPRTLKRLCLSLRPDAFIQFTGPRDFSQLDRWSVSFVHPGLHFADFMDIAPYLQSIAPASVAIQFDDRLIHLTLTDAAGRQGTIQFVRFHPAWSYPLLGAEKLAVGGLDKRPRHWG</sequence>
<dbReference type="InParanoid" id="J0D860"/>
<protein>
    <recommendedName>
        <fullName evidence="3">F-box domain-containing protein</fullName>
    </recommendedName>
</protein>
<reference evidence="2" key="1">
    <citation type="journal article" date="2012" name="Science">
        <title>The Paleozoic origin of enzymatic lignin decomposition reconstructed from 31 fungal genomes.</title>
        <authorList>
            <person name="Floudas D."/>
            <person name="Binder M."/>
            <person name="Riley R."/>
            <person name="Barry K."/>
            <person name="Blanchette R.A."/>
            <person name="Henrissat B."/>
            <person name="Martinez A.T."/>
            <person name="Otillar R."/>
            <person name="Spatafora J.W."/>
            <person name="Yadav J.S."/>
            <person name="Aerts A."/>
            <person name="Benoit I."/>
            <person name="Boyd A."/>
            <person name="Carlson A."/>
            <person name="Copeland A."/>
            <person name="Coutinho P.M."/>
            <person name="de Vries R.P."/>
            <person name="Ferreira P."/>
            <person name="Findley K."/>
            <person name="Foster B."/>
            <person name="Gaskell J."/>
            <person name="Glotzer D."/>
            <person name="Gorecki P."/>
            <person name="Heitman J."/>
            <person name="Hesse C."/>
            <person name="Hori C."/>
            <person name="Igarashi K."/>
            <person name="Jurgens J.A."/>
            <person name="Kallen N."/>
            <person name="Kersten P."/>
            <person name="Kohler A."/>
            <person name="Kuees U."/>
            <person name="Kumar T.K.A."/>
            <person name="Kuo A."/>
            <person name="LaButti K."/>
            <person name="Larrondo L.F."/>
            <person name="Lindquist E."/>
            <person name="Ling A."/>
            <person name="Lombard V."/>
            <person name="Lucas S."/>
            <person name="Lundell T."/>
            <person name="Martin R."/>
            <person name="McLaughlin D.J."/>
            <person name="Morgenstern I."/>
            <person name="Morin E."/>
            <person name="Murat C."/>
            <person name="Nagy L.G."/>
            <person name="Nolan M."/>
            <person name="Ohm R.A."/>
            <person name="Patyshakuliyeva A."/>
            <person name="Rokas A."/>
            <person name="Ruiz-Duenas F.J."/>
            <person name="Sabat G."/>
            <person name="Salamov A."/>
            <person name="Samejima M."/>
            <person name="Schmutz J."/>
            <person name="Slot J.C."/>
            <person name="St John F."/>
            <person name="Stenlid J."/>
            <person name="Sun H."/>
            <person name="Sun S."/>
            <person name="Syed K."/>
            <person name="Tsang A."/>
            <person name="Wiebenga A."/>
            <person name="Young D."/>
            <person name="Pisabarro A."/>
            <person name="Eastwood D.C."/>
            <person name="Martin F."/>
            <person name="Cullen D."/>
            <person name="Grigoriev I.V."/>
            <person name="Hibbett D.S."/>
        </authorList>
    </citation>
    <scope>NUCLEOTIDE SEQUENCE [LARGE SCALE GENOMIC DNA]</scope>
    <source>
        <strain evidence="2">TFB10046</strain>
    </source>
</reference>
<evidence type="ECO:0000313" key="2">
    <source>
        <dbReference type="Proteomes" id="UP000006514"/>
    </source>
</evidence>
<dbReference type="AlphaFoldDB" id="J0D860"/>
<organism evidence="1 2">
    <name type="scientific">Auricularia subglabra (strain TFB-10046 / SS5)</name>
    <name type="common">White-rot fungus</name>
    <name type="synonym">Auricularia delicata (strain TFB10046)</name>
    <dbReference type="NCBI Taxonomy" id="717982"/>
    <lineage>
        <taxon>Eukaryota</taxon>
        <taxon>Fungi</taxon>
        <taxon>Dikarya</taxon>
        <taxon>Basidiomycota</taxon>
        <taxon>Agaricomycotina</taxon>
        <taxon>Agaricomycetes</taxon>
        <taxon>Auriculariales</taxon>
        <taxon>Auriculariaceae</taxon>
        <taxon>Auricularia</taxon>
    </lineage>
</organism>
<name>J0D860_AURST</name>
<gene>
    <name evidence="1" type="ORF">AURDEDRAFT_175527</name>
</gene>
<dbReference type="KEGG" id="adl:AURDEDRAFT_175527"/>
<dbReference type="EMBL" id="JH687892">
    <property type="protein sequence ID" value="EJD35380.1"/>
    <property type="molecule type" value="Genomic_DNA"/>
</dbReference>
<evidence type="ECO:0008006" key="3">
    <source>
        <dbReference type="Google" id="ProtNLM"/>
    </source>
</evidence>
<proteinExistence type="predicted"/>
<dbReference type="Proteomes" id="UP000006514">
    <property type="component" value="Unassembled WGS sequence"/>
</dbReference>
<evidence type="ECO:0000313" key="1">
    <source>
        <dbReference type="EMBL" id="EJD35380.1"/>
    </source>
</evidence>